<evidence type="ECO:0000313" key="2">
    <source>
        <dbReference type="EMBL" id="BAD01393.1"/>
    </source>
</evidence>
<evidence type="ECO:0000313" key="4">
    <source>
        <dbReference type="Proteomes" id="UP000000763"/>
    </source>
</evidence>
<accession>Q6YZP8</accession>
<proteinExistence type="predicted"/>
<dbReference type="Proteomes" id="UP000000763">
    <property type="component" value="Chromosome 8"/>
</dbReference>
<dbReference type="EMBL" id="AP005517">
    <property type="protein sequence ID" value="BAD03736.1"/>
    <property type="molecule type" value="Genomic_DNA"/>
</dbReference>
<feature type="region of interest" description="Disordered" evidence="1">
    <location>
        <begin position="36"/>
        <end position="93"/>
    </location>
</feature>
<feature type="compositionally biased region" description="Basic and acidic residues" evidence="1">
    <location>
        <begin position="54"/>
        <end position="82"/>
    </location>
</feature>
<protein>
    <submittedName>
        <fullName evidence="3">Uncharacterized protein</fullName>
    </submittedName>
</protein>
<reference evidence="4" key="4">
    <citation type="journal article" date="2008" name="Nucleic Acids Res.">
        <title>The rice annotation project database (RAP-DB): 2008 update.</title>
        <authorList>
            <consortium name="The rice annotation project (RAP)"/>
        </authorList>
    </citation>
    <scope>GENOME REANNOTATION</scope>
    <source>
        <strain evidence="4">cv. Nipponbare</strain>
    </source>
</reference>
<dbReference type="EMBL" id="AP005410">
    <property type="protein sequence ID" value="BAD01393.1"/>
    <property type="molecule type" value="Genomic_DNA"/>
</dbReference>
<evidence type="ECO:0000256" key="1">
    <source>
        <dbReference type="SAM" id="MobiDB-lite"/>
    </source>
</evidence>
<feature type="compositionally biased region" description="Basic and acidic residues" evidence="1">
    <location>
        <begin position="130"/>
        <end position="146"/>
    </location>
</feature>
<name>Q6YZP8_ORYSJ</name>
<reference evidence="3" key="2">
    <citation type="submission" date="2002-07" db="EMBL/GenBank/DDBJ databases">
        <title>Oryza sativa nipponbare(GA3) genomic DNA, chromosome 8, BAC clone:OSJNBb0090H20.</title>
        <authorList>
            <person name="Sasaki T."/>
            <person name="Matsumoto T."/>
            <person name="Katayose Y."/>
        </authorList>
    </citation>
    <scope>NUCLEOTIDE SEQUENCE</scope>
</reference>
<evidence type="ECO:0000313" key="3">
    <source>
        <dbReference type="EMBL" id="BAD03736.1"/>
    </source>
</evidence>
<gene>
    <name evidence="2" type="ORF">OSJNBa0038P10.4</name>
    <name evidence="3" type="ORF">OSJNBb0090H20.17</name>
</gene>
<reference evidence="4" key="3">
    <citation type="journal article" date="2005" name="Nature">
        <title>The map-based sequence of the rice genome.</title>
        <authorList>
            <consortium name="International rice genome sequencing project (IRGSP)"/>
            <person name="Matsumoto T."/>
            <person name="Wu J."/>
            <person name="Kanamori H."/>
            <person name="Katayose Y."/>
            <person name="Fujisawa M."/>
            <person name="Namiki N."/>
            <person name="Mizuno H."/>
            <person name="Yamamoto K."/>
            <person name="Antonio B.A."/>
            <person name="Baba T."/>
            <person name="Sakata K."/>
            <person name="Nagamura Y."/>
            <person name="Aoki H."/>
            <person name="Arikawa K."/>
            <person name="Arita K."/>
            <person name="Bito T."/>
            <person name="Chiden Y."/>
            <person name="Fujitsuka N."/>
            <person name="Fukunaka R."/>
            <person name="Hamada M."/>
            <person name="Harada C."/>
            <person name="Hayashi A."/>
            <person name="Hijishita S."/>
            <person name="Honda M."/>
            <person name="Hosokawa S."/>
            <person name="Ichikawa Y."/>
            <person name="Idonuma A."/>
            <person name="Iijima M."/>
            <person name="Ikeda M."/>
            <person name="Ikeno M."/>
            <person name="Ito K."/>
            <person name="Ito S."/>
            <person name="Ito T."/>
            <person name="Ito Y."/>
            <person name="Ito Y."/>
            <person name="Iwabuchi A."/>
            <person name="Kamiya K."/>
            <person name="Karasawa W."/>
            <person name="Kurita K."/>
            <person name="Katagiri S."/>
            <person name="Kikuta A."/>
            <person name="Kobayashi H."/>
            <person name="Kobayashi N."/>
            <person name="Machita K."/>
            <person name="Maehara T."/>
            <person name="Masukawa M."/>
            <person name="Mizubayashi T."/>
            <person name="Mukai Y."/>
            <person name="Nagasaki H."/>
            <person name="Nagata Y."/>
            <person name="Naito S."/>
            <person name="Nakashima M."/>
            <person name="Nakama Y."/>
            <person name="Nakamichi Y."/>
            <person name="Nakamura M."/>
            <person name="Meguro A."/>
            <person name="Negishi M."/>
            <person name="Ohta I."/>
            <person name="Ohta T."/>
            <person name="Okamoto M."/>
            <person name="Ono N."/>
            <person name="Saji S."/>
            <person name="Sakaguchi M."/>
            <person name="Sakai K."/>
            <person name="Shibata M."/>
            <person name="Shimokawa T."/>
            <person name="Song J."/>
            <person name="Takazaki Y."/>
            <person name="Terasawa K."/>
            <person name="Tsugane M."/>
            <person name="Tsuji K."/>
            <person name="Ueda S."/>
            <person name="Waki K."/>
            <person name="Yamagata H."/>
            <person name="Yamamoto M."/>
            <person name="Yamamoto S."/>
            <person name="Yamane H."/>
            <person name="Yoshiki S."/>
            <person name="Yoshihara R."/>
            <person name="Yukawa K."/>
            <person name="Zhong H."/>
            <person name="Yano M."/>
            <person name="Yuan Q."/>
            <person name="Ouyang S."/>
            <person name="Liu J."/>
            <person name="Jones K.M."/>
            <person name="Gansberger K."/>
            <person name="Moffat K."/>
            <person name="Hill J."/>
            <person name="Bera J."/>
            <person name="Fadrosh D."/>
            <person name="Jin S."/>
            <person name="Johri S."/>
            <person name="Kim M."/>
            <person name="Overton L."/>
            <person name="Reardon M."/>
            <person name="Tsitrin T."/>
            <person name="Vuong H."/>
            <person name="Weaver B."/>
            <person name="Ciecko A."/>
            <person name="Tallon L."/>
            <person name="Jackson J."/>
            <person name="Pai G."/>
            <person name="Aken S.V."/>
            <person name="Utterback T."/>
            <person name="Reidmuller S."/>
            <person name="Feldblyum T."/>
            <person name="Hsiao J."/>
            <person name="Zismann V."/>
            <person name="Iobst S."/>
            <person name="de Vazeille A.R."/>
            <person name="Buell C.R."/>
            <person name="Ying K."/>
            <person name="Li Y."/>
            <person name="Lu T."/>
            <person name="Huang Y."/>
            <person name="Zhao Q."/>
            <person name="Feng Q."/>
            <person name="Zhang L."/>
            <person name="Zhu J."/>
            <person name="Weng Q."/>
            <person name="Mu J."/>
            <person name="Lu Y."/>
            <person name="Fan D."/>
            <person name="Liu Y."/>
            <person name="Guan J."/>
            <person name="Zhang Y."/>
            <person name="Yu S."/>
            <person name="Liu X."/>
            <person name="Zhang Y."/>
            <person name="Hong G."/>
            <person name="Han B."/>
            <person name="Choisne N."/>
            <person name="Demange N."/>
            <person name="Orjeda G."/>
            <person name="Samain S."/>
            <person name="Cattolico L."/>
            <person name="Pelletier E."/>
            <person name="Couloux A."/>
            <person name="Segurens B."/>
            <person name="Wincker P."/>
            <person name="D'Hont A."/>
            <person name="Scarpelli C."/>
            <person name="Weissenbach J."/>
            <person name="Salanoubat M."/>
            <person name="Quetier F."/>
            <person name="Yu Y."/>
            <person name="Kim H.R."/>
            <person name="Rambo T."/>
            <person name="Currie J."/>
            <person name="Collura K."/>
            <person name="Luo M."/>
            <person name="Yang T."/>
            <person name="Ammiraju J.S.S."/>
            <person name="Engler F."/>
            <person name="Soderlund C."/>
            <person name="Wing R.A."/>
            <person name="Palmer L.E."/>
            <person name="de la Bastide M."/>
            <person name="Spiegel L."/>
            <person name="Nascimento L."/>
            <person name="Zutavern T."/>
            <person name="O'Shaughnessy A."/>
            <person name="Dike S."/>
            <person name="Dedhia N."/>
            <person name="Preston R."/>
            <person name="Balija V."/>
            <person name="McCombie W.R."/>
            <person name="Chow T."/>
            <person name="Chen H."/>
            <person name="Chung M."/>
            <person name="Chen C."/>
            <person name="Shaw J."/>
            <person name="Wu H."/>
            <person name="Hsiao K."/>
            <person name="Chao Y."/>
            <person name="Chu M."/>
            <person name="Cheng C."/>
            <person name="Hour A."/>
            <person name="Lee P."/>
            <person name="Lin S."/>
            <person name="Lin Y."/>
            <person name="Liou J."/>
            <person name="Liu S."/>
            <person name="Hsing Y."/>
            <person name="Raghuvanshi S."/>
            <person name="Mohanty A."/>
            <person name="Bharti A.K."/>
            <person name="Gaur A."/>
            <person name="Gupta V."/>
            <person name="Kumar D."/>
            <person name="Ravi V."/>
            <person name="Vij S."/>
            <person name="Kapur A."/>
            <person name="Khurana P."/>
            <person name="Khurana P."/>
            <person name="Khurana J.P."/>
            <person name="Tyagi A.K."/>
            <person name="Gaikwad K."/>
            <person name="Singh A."/>
            <person name="Dalal V."/>
            <person name="Srivastava S."/>
            <person name="Dixit A."/>
            <person name="Pal A.K."/>
            <person name="Ghazi I.A."/>
            <person name="Yadav M."/>
            <person name="Pandit A."/>
            <person name="Bhargava A."/>
            <person name="Sureshbabu K."/>
            <person name="Batra K."/>
            <person name="Sharma T.R."/>
            <person name="Mohapatra T."/>
            <person name="Singh N.K."/>
            <person name="Messing J."/>
            <person name="Nelson A.B."/>
            <person name="Fuks G."/>
            <person name="Kavchok S."/>
            <person name="Keizer G."/>
            <person name="Linton E."/>
            <person name="Llaca V."/>
            <person name="Song R."/>
            <person name="Tanyolac B."/>
            <person name="Young S."/>
            <person name="Ho-Il K."/>
            <person name="Hahn J.H."/>
            <person name="Sangsakoo G."/>
            <person name="Vanavichit A."/>
            <person name="de Mattos Luiz.A.T."/>
            <person name="Zimmer P.D."/>
            <person name="Malone G."/>
            <person name="Dellagostin O."/>
            <person name="de Oliveira A.C."/>
            <person name="Bevan M."/>
            <person name="Bancroft I."/>
            <person name="Minx P."/>
            <person name="Cordum H."/>
            <person name="Wilson R."/>
            <person name="Cheng Z."/>
            <person name="Jin W."/>
            <person name="Jiang J."/>
            <person name="Leong S.A."/>
            <person name="Iwama H."/>
            <person name="Gojobori T."/>
            <person name="Itoh T."/>
            <person name="Niimura Y."/>
            <person name="Fujii Y."/>
            <person name="Habara T."/>
            <person name="Sakai H."/>
            <person name="Sato Y."/>
            <person name="Wilson G."/>
            <person name="Kumar K."/>
            <person name="McCouch S."/>
            <person name="Juretic N."/>
            <person name="Hoen D."/>
            <person name="Wright S."/>
            <person name="Bruskiewich R."/>
            <person name="Bureau T."/>
            <person name="Miyao A."/>
            <person name="Hirochika H."/>
            <person name="Nishikawa T."/>
            <person name="Kadowaki K."/>
            <person name="Sugiura M."/>
            <person name="Burr B."/>
            <person name="Sasaki T."/>
        </authorList>
    </citation>
    <scope>NUCLEOTIDE SEQUENCE [LARGE SCALE GENOMIC DNA]</scope>
    <source>
        <strain evidence="4">cv. Nipponbare</strain>
    </source>
</reference>
<organism evidence="3 4">
    <name type="scientific">Oryza sativa subsp. japonica</name>
    <name type="common">Rice</name>
    <dbReference type="NCBI Taxonomy" id="39947"/>
    <lineage>
        <taxon>Eukaryota</taxon>
        <taxon>Viridiplantae</taxon>
        <taxon>Streptophyta</taxon>
        <taxon>Embryophyta</taxon>
        <taxon>Tracheophyta</taxon>
        <taxon>Spermatophyta</taxon>
        <taxon>Magnoliopsida</taxon>
        <taxon>Liliopsida</taxon>
        <taxon>Poales</taxon>
        <taxon>Poaceae</taxon>
        <taxon>BOP clade</taxon>
        <taxon>Oryzoideae</taxon>
        <taxon>Oryzeae</taxon>
        <taxon>Oryzinae</taxon>
        <taxon>Oryza</taxon>
        <taxon>Oryza sativa</taxon>
    </lineage>
</organism>
<sequence length="173" mass="18126">MAGEARWKWPVAAHGRARQNGGMERGGLCRAAAGAMRREGGEKKGGVFSTISGKDGEEADGKLTDERGAALATRREPWRGGRDGGAGASSWRPASMSRGARLVFTGGSGGFLGSAKAATAVDRTAKIETRARAGSVERSRKGRGSEAEGSASLPWTHAHRRGWATRGHGWRQG</sequence>
<dbReference type="AlphaFoldDB" id="Q6YZP8"/>
<reference evidence="2" key="1">
    <citation type="submission" date="2002-06" db="EMBL/GenBank/DDBJ databases">
        <title>Oryza sativa nipponbare(GA3) genomic DNA, chromosome 8, BAC clone:OSJNBa0038P10.</title>
        <authorList>
            <person name="Sasaki T."/>
            <person name="Matsumoto T."/>
            <person name="Katayose Y."/>
        </authorList>
    </citation>
    <scope>NUCLEOTIDE SEQUENCE</scope>
</reference>
<feature type="region of interest" description="Disordered" evidence="1">
    <location>
        <begin position="130"/>
        <end position="173"/>
    </location>
</feature>
<feature type="compositionally biased region" description="Basic and acidic residues" evidence="1">
    <location>
        <begin position="36"/>
        <end position="45"/>
    </location>
</feature>